<dbReference type="AlphaFoldDB" id="A0A323T8V9"/>
<keyword evidence="1" id="KW-0762">Sugar transport</keyword>
<dbReference type="RefSeq" id="WP_110611316.1">
    <property type="nucleotide sequence ID" value="NZ_PDOD01000005.1"/>
</dbReference>
<dbReference type="SUPFAM" id="SSF53850">
    <property type="entry name" value="Periplasmic binding protein-like II"/>
    <property type="match status" value="1"/>
</dbReference>
<accession>A0A323T8V9</accession>
<protein>
    <submittedName>
        <fullName evidence="1">Sugar transporter</fullName>
    </submittedName>
</protein>
<dbReference type="InterPro" id="IPR050490">
    <property type="entry name" value="Bact_solute-bd_prot1"/>
</dbReference>
<name>A0A323T8V9_9BACI</name>
<keyword evidence="2" id="KW-1185">Reference proteome</keyword>
<keyword evidence="1" id="KW-0813">Transport</keyword>
<dbReference type="PANTHER" id="PTHR43649">
    <property type="entry name" value="ARABINOSE-BINDING PROTEIN-RELATED"/>
    <property type="match status" value="1"/>
</dbReference>
<dbReference type="OrthoDB" id="9768630at2"/>
<evidence type="ECO:0000313" key="1">
    <source>
        <dbReference type="EMBL" id="PYZ91919.1"/>
    </source>
</evidence>
<evidence type="ECO:0000313" key="2">
    <source>
        <dbReference type="Proteomes" id="UP000248214"/>
    </source>
</evidence>
<proteinExistence type="predicted"/>
<dbReference type="Pfam" id="PF13416">
    <property type="entry name" value="SBP_bac_8"/>
    <property type="match status" value="1"/>
</dbReference>
<gene>
    <name evidence="1" type="ORF">CR194_17100</name>
</gene>
<comment type="caution">
    <text evidence="1">The sequence shown here is derived from an EMBL/GenBank/DDBJ whole genome shotgun (WGS) entry which is preliminary data.</text>
</comment>
<dbReference type="PANTHER" id="PTHR43649:SF32">
    <property type="entry name" value="SUGAR BINDING SECRETED PROTEIN"/>
    <property type="match status" value="1"/>
</dbReference>
<dbReference type="Proteomes" id="UP000248214">
    <property type="component" value="Unassembled WGS sequence"/>
</dbReference>
<dbReference type="PROSITE" id="PS51257">
    <property type="entry name" value="PROKAR_LIPOPROTEIN"/>
    <property type="match status" value="1"/>
</dbReference>
<dbReference type="Gene3D" id="3.40.190.10">
    <property type="entry name" value="Periplasmic binding protein-like II"/>
    <property type="match status" value="1"/>
</dbReference>
<dbReference type="InterPro" id="IPR006059">
    <property type="entry name" value="SBP"/>
</dbReference>
<sequence length="430" mass="48482">MKEERLLSAILVTAMIAVGCSSNGGVGEEDAGNDEISIGSEESEVELSFWAFGTNYDSLIEEYTEENPNVTISIQQVDMEDHHTSLFTSLSAGAGAPDIAAIERSEIDSYKRAEDKFMNLYDLGASDLESDYLDWAWEIGSSVDGDFLLGVPADIEPTAMYYRADVFEQAGLPSEPEEVEEMIQTWEDYRQIAATILDKTGKKMVDNSEPVFKAKRDQASEHYFNETNELLIESSPYMKQVYDETARWIEAGYIDNSEMGSREWRNAIQEGDYATLLGPVWMSETIKGYAPDDTNWRVVSMPEGAGNWGGSWFTIPKETDHPEEAYEFLTWLVAAKQQMKSFEERGTFPSTPDVYDDPDFTLPTDDHFGGGNVAELFAEAALEVEYVYKGSLYEDVNEEILIGLDNVYDGANPEEEWPEIINRVERRVFR</sequence>
<dbReference type="EMBL" id="PDOD01000005">
    <property type="protein sequence ID" value="PYZ91919.1"/>
    <property type="molecule type" value="Genomic_DNA"/>
</dbReference>
<organism evidence="1 2">
    <name type="scientific">Salipaludibacillus keqinensis</name>
    <dbReference type="NCBI Taxonomy" id="2045207"/>
    <lineage>
        <taxon>Bacteria</taxon>
        <taxon>Bacillati</taxon>
        <taxon>Bacillota</taxon>
        <taxon>Bacilli</taxon>
        <taxon>Bacillales</taxon>
        <taxon>Bacillaceae</taxon>
    </lineage>
</organism>
<reference evidence="1 2" key="1">
    <citation type="submission" date="2017-10" db="EMBL/GenBank/DDBJ databases">
        <title>Bacillus sp. nov., a halophilic bacterium isolated from a Keqin Lake.</title>
        <authorList>
            <person name="Wang H."/>
        </authorList>
    </citation>
    <scope>NUCLEOTIDE SEQUENCE [LARGE SCALE GENOMIC DNA]</scope>
    <source>
        <strain evidence="1 2">KQ-12</strain>
    </source>
</reference>